<accession>A0A1E7FYW3</accession>
<dbReference type="Proteomes" id="UP000095751">
    <property type="component" value="Unassembled WGS sequence"/>
</dbReference>
<reference evidence="2 3" key="1">
    <citation type="submission" date="2016-09" db="EMBL/GenBank/DDBJ databases">
        <title>Extensive genetic diversity and differential bi-allelic expression allows diatom success in the polar Southern Ocean.</title>
        <authorList>
            <consortium name="DOE Joint Genome Institute"/>
            <person name="Mock T."/>
            <person name="Otillar R.P."/>
            <person name="Strauss J."/>
            <person name="Dupont C."/>
            <person name="Frickenhaus S."/>
            <person name="Maumus F."/>
            <person name="Mcmullan M."/>
            <person name="Sanges R."/>
            <person name="Schmutz J."/>
            <person name="Toseland A."/>
            <person name="Valas R."/>
            <person name="Veluchamy A."/>
            <person name="Ward B.J."/>
            <person name="Allen A."/>
            <person name="Barry K."/>
            <person name="Falciatore A."/>
            <person name="Ferrante M."/>
            <person name="Fortunato A.E."/>
            <person name="Gloeckner G."/>
            <person name="Gruber A."/>
            <person name="Hipkin R."/>
            <person name="Janech M."/>
            <person name="Kroth P."/>
            <person name="Leese F."/>
            <person name="Lindquist E."/>
            <person name="Lyon B.R."/>
            <person name="Martin J."/>
            <person name="Mayer C."/>
            <person name="Parker M."/>
            <person name="Quesneville H."/>
            <person name="Raymond J."/>
            <person name="Uhlig C."/>
            <person name="Valentin K.U."/>
            <person name="Worden A.Z."/>
            <person name="Armbrust E.V."/>
            <person name="Bowler C."/>
            <person name="Green B."/>
            <person name="Moulton V."/>
            <person name="Van Oosterhout C."/>
            <person name="Grigoriev I."/>
        </authorList>
    </citation>
    <scope>NUCLEOTIDE SEQUENCE [LARGE SCALE GENOMIC DNA]</scope>
    <source>
        <strain evidence="2 3">CCMP1102</strain>
    </source>
</reference>
<organism evidence="2 3">
    <name type="scientific">Fragilariopsis cylindrus CCMP1102</name>
    <dbReference type="NCBI Taxonomy" id="635003"/>
    <lineage>
        <taxon>Eukaryota</taxon>
        <taxon>Sar</taxon>
        <taxon>Stramenopiles</taxon>
        <taxon>Ochrophyta</taxon>
        <taxon>Bacillariophyta</taxon>
        <taxon>Bacillariophyceae</taxon>
        <taxon>Bacillariophycidae</taxon>
        <taxon>Bacillariales</taxon>
        <taxon>Bacillariaceae</taxon>
        <taxon>Fragilariopsis</taxon>
    </lineage>
</organism>
<name>A0A1E7FYW3_9STRA</name>
<proteinExistence type="predicted"/>
<dbReference type="KEGG" id="fcy:FRACYDRAFT_233511"/>
<dbReference type="InParanoid" id="A0A1E7FYW3"/>
<keyword evidence="3" id="KW-1185">Reference proteome</keyword>
<gene>
    <name evidence="2" type="ORF">FRACYDRAFT_233511</name>
</gene>
<feature type="region of interest" description="Disordered" evidence="1">
    <location>
        <begin position="1"/>
        <end position="24"/>
    </location>
</feature>
<protein>
    <submittedName>
        <fullName evidence="2">Uncharacterized protein</fullName>
    </submittedName>
</protein>
<evidence type="ECO:0000313" key="2">
    <source>
        <dbReference type="EMBL" id="OEU23339.1"/>
    </source>
</evidence>
<dbReference type="EMBL" id="KV784353">
    <property type="protein sequence ID" value="OEU23339.1"/>
    <property type="molecule type" value="Genomic_DNA"/>
</dbReference>
<evidence type="ECO:0000256" key="1">
    <source>
        <dbReference type="SAM" id="MobiDB-lite"/>
    </source>
</evidence>
<evidence type="ECO:0000313" key="3">
    <source>
        <dbReference type="Proteomes" id="UP000095751"/>
    </source>
</evidence>
<dbReference type="AlphaFoldDB" id="A0A1E7FYW3"/>
<sequence length="152" mass="17948">MTSSSNTTTIETQQIQQQQQQQAIESTGTTIMNTNSNNNSDRSISSNIKISSIITPNTKKEVSFENTENIVFIEYEQSDSTHTIDELWYTNSELRKCRNDYIRNIKSHHRYKKRQQMKNRVEIAWRSSRLFIIKYKKIRKPVSTTRLQLKQV</sequence>